<feature type="compositionally biased region" description="Basic and acidic residues" evidence="9">
    <location>
        <begin position="345"/>
        <end position="361"/>
    </location>
</feature>
<dbReference type="InterPro" id="IPR011515">
    <property type="entry name" value="Shugoshin_C"/>
</dbReference>
<dbReference type="Gene3D" id="1.20.5.730">
    <property type="entry name" value="Single helix bin"/>
    <property type="match status" value="1"/>
</dbReference>
<evidence type="ECO:0000256" key="5">
    <source>
        <dbReference type="ARBA" id="ARBA00022829"/>
    </source>
</evidence>
<feature type="domain" description="Shugoshin C-terminal" evidence="10">
    <location>
        <begin position="618"/>
        <end position="639"/>
    </location>
</feature>
<dbReference type="GeneTree" id="ENSGT00940000154107"/>
<dbReference type="Pfam" id="PF07557">
    <property type="entry name" value="Shugoshin_C"/>
    <property type="match status" value="1"/>
</dbReference>
<dbReference type="PANTHER" id="PTHR21577:SF3">
    <property type="entry name" value="SHUGOSHIN 1-RELATED"/>
    <property type="match status" value="1"/>
</dbReference>
<keyword evidence="7" id="KW-0131">Cell cycle</keyword>
<evidence type="ECO:0000256" key="7">
    <source>
        <dbReference type="ARBA" id="ARBA00023306"/>
    </source>
</evidence>
<evidence type="ECO:0000256" key="6">
    <source>
        <dbReference type="ARBA" id="ARBA00023054"/>
    </source>
</evidence>
<keyword evidence="6" id="KW-0175">Coiled coil</keyword>
<feature type="compositionally biased region" description="Polar residues" evidence="9">
    <location>
        <begin position="310"/>
        <end position="324"/>
    </location>
</feature>
<keyword evidence="8" id="KW-0137">Centromere</keyword>
<keyword evidence="5" id="KW-0159">Chromosome partition</keyword>
<dbReference type="Proteomes" id="UP000694569">
    <property type="component" value="Unplaced"/>
</dbReference>
<feature type="compositionally biased region" description="Polar residues" evidence="9">
    <location>
        <begin position="400"/>
        <end position="415"/>
    </location>
</feature>
<feature type="region of interest" description="Disordered" evidence="9">
    <location>
        <begin position="306"/>
        <end position="417"/>
    </location>
</feature>
<dbReference type="AlphaFoldDB" id="A0A8C5PPR0"/>
<comment type="similarity">
    <text evidence="2">Belongs to the shugoshin family.</text>
</comment>
<keyword evidence="4" id="KW-0132">Cell division</keyword>
<evidence type="ECO:0000313" key="11">
    <source>
        <dbReference type="Ensembl" id="ENSLLEP00000025786.1"/>
    </source>
</evidence>
<dbReference type="GO" id="GO:0005634">
    <property type="term" value="C:nucleus"/>
    <property type="evidence" value="ECO:0007669"/>
    <property type="project" value="InterPro"/>
</dbReference>
<evidence type="ECO:0000256" key="2">
    <source>
        <dbReference type="ARBA" id="ARBA00010845"/>
    </source>
</evidence>
<keyword evidence="3" id="KW-0158">Chromosome</keyword>
<name>A0A8C5PPR0_9ANUR</name>
<reference evidence="11" key="1">
    <citation type="submission" date="2025-08" db="UniProtKB">
        <authorList>
            <consortium name="Ensembl"/>
        </authorList>
    </citation>
    <scope>IDENTIFICATION</scope>
</reference>
<protein>
    <submittedName>
        <fullName evidence="11">Shugoshin 1</fullName>
    </submittedName>
</protein>
<evidence type="ECO:0000259" key="10">
    <source>
        <dbReference type="Pfam" id="PF07557"/>
    </source>
</evidence>
<feature type="compositionally biased region" description="Basic and acidic residues" evidence="9">
    <location>
        <begin position="381"/>
        <end position="399"/>
    </location>
</feature>
<comment type="subcellular location">
    <subcellularLocation>
        <location evidence="1">Chromosome</location>
        <location evidence="1">Centromere</location>
    </subcellularLocation>
</comment>
<accession>A0A8C5PPR0</accession>
<proteinExistence type="inferred from homology"/>
<evidence type="ECO:0000256" key="1">
    <source>
        <dbReference type="ARBA" id="ARBA00004584"/>
    </source>
</evidence>
<keyword evidence="12" id="KW-1185">Reference proteome</keyword>
<dbReference type="Ensembl" id="ENSLLET00000026773.1">
    <property type="protein sequence ID" value="ENSLLEP00000025786.1"/>
    <property type="gene ID" value="ENSLLEG00000016364.1"/>
</dbReference>
<evidence type="ECO:0000256" key="8">
    <source>
        <dbReference type="ARBA" id="ARBA00023328"/>
    </source>
</evidence>
<dbReference type="OrthoDB" id="9901374at2759"/>
<dbReference type="GO" id="GO:0000775">
    <property type="term" value="C:chromosome, centromeric region"/>
    <property type="evidence" value="ECO:0007669"/>
    <property type="project" value="UniProtKB-SubCell"/>
</dbReference>
<evidence type="ECO:0000256" key="3">
    <source>
        <dbReference type="ARBA" id="ARBA00022454"/>
    </source>
</evidence>
<reference evidence="11" key="2">
    <citation type="submission" date="2025-09" db="UniProtKB">
        <authorList>
            <consortium name="Ensembl"/>
        </authorList>
    </citation>
    <scope>IDENTIFICATION</scope>
</reference>
<evidence type="ECO:0000313" key="12">
    <source>
        <dbReference type="Proteomes" id="UP000694569"/>
    </source>
</evidence>
<feature type="region of interest" description="Disordered" evidence="9">
    <location>
        <begin position="430"/>
        <end position="522"/>
    </location>
</feature>
<feature type="compositionally biased region" description="Basic and acidic residues" evidence="9">
    <location>
        <begin position="495"/>
        <end position="504"/>
    </location>
</feature>
<evidence type="ECO:0000256" key="4">
    <source>
        <dbReference type="ARBA" id="ARBA00022618"/>
    </source>
</evidence>
<sequence length="680" mass="75934">MVKERCLKKTFQESLEDIKERMKEKRAKRMAKIVTIKAFAAKPMKTNSSSVSLKSFEENNRELALSLEAEKLKTREAQDLILHLKREKQSLMFEIFMLRRKLTLQNGRESTDNKLSSLKGIIAKVTYNLLETAKLLGPAQALCSSNTTNESAAEIRTTSADCGTVSPQVIQRKVKTRRREQSRPNSQFGKGLRSYSPDSEAKGLLKVTKKHGQDENLNRIGEVLENSGKVTSQAKGRGSCSYPTACTSEVGNLNTNDKTVSACNLYRNVSTRRRGSNLNVCIEESTFPEDVCLNTDSRTENLAPAEECPYTNSEGMETVSTIPSPSKEEFLPDTEMSTIASSTPEPRRKEKPPKTKEEPRRGRERVKKGKTDKGANVPLKKPWENTKSRARSKSRERATNKQTATNEKMNTSLNSGDAYDFVFEESVHVTPFRQNKQEDEGVDESSSDKSSDEEHTDDSLYVPYKESSKTRNRSDSSSAVPLRPRSKRRTVVQQQKKEIKKETLEEQANMKKNAKSVIKVKSGDRVETPKNVVTAAIENSETVLPASVDAEGATGGPNATCAKPDLLTATPIKSNTDESPPPCFSLSDVTNLSGCSKVKKHSCPILNSDEKRTGSPTRKRRCTVTVNYAEPKLSRKLRRGDPYTDTEFLNSPIYKHKDVRKSIKKNSLSRYNEAFVGCNS</sequence>
<dbReference type="GO" id="GO:0045132">
    <property type="term" value="P:meiotic chromosome segregation"/>
    <property type="evidence" value="ECO:0007669"/>
    <property type="project" value="InterPro"/>
</dbReference>
<feature type="region of interest" description="Disordered" evidence="9">
    <location>
        <begin position="171"/>
        <end position="200"/>
    </location>
</feature>
<dbReference type="PANTHER" id="PTHR21577">
    <property type="entry name" value="SHUGOSHIN"/>
    <property type="match status" value="1"/>
</dbReference>
<organism evidence="11 12">
    <name type="scientific">Leptobrachium leishanense</name>
    <name type="common">Leishan spiny toad</name>
    <dbReference type="NCBI Taxonomy" id="445787"/>
    <lineage>
        <taxon>Eukaryota</taxon>
        <taxon>Metazoa</taxon>
        <taxon>Chordata</taxon>
        <taxon>Craniata</taxon>
        <taxon>Vertebrata</taxon>
        <taxon>Euteleostomi</taxon>
        <taxon>Amphibia</taxon>
        <taxon>Batrachia</taxon>
        <taxon>Anura</taxon>
        <taxon>Pelobatoidea</taxon>
        <taxon>Megophryidae</taxon>
        <taxon>Leptobrachium</taxon>
    </lineage>
</organism>
<evidence type="ECO:0000256" key="9">
    <source>
        <dbReference type="SAM" id="MobiDB-lite"/>
    </source>
</evidence>
<dbReference type="InterPro" id="IPR038889">
    <property type="entry name" value="Shugoshin1/2"/>
</dbReference>
<dbReference type="GO" id="GO:0051301">
    <property type="term" value="P:cell division"/>
    <property type="evidence" value="ECO:0007669"/>
    <property type="project" value="UniProtKB-KW"/>
</dbReference>